<evidence type="ECO:0000313" key="2">
    <source>
        <dbReference type="Proteomes" id="UP000254508"/>
    </source>
</evidence>
<geneLocation type="plasmid" evidence="1 2">
    <name>unnamed</name>
</geneLocation>
<accession>A0A345YJA1</accession>
<name>A0A345YJA1_9SPHN</name>
<proteinExistence type="predicted"/>
<gene>
    <name evidence="1" type="ORF">DVR09_16245</name>
</gene>
<dbReference type="RefSeq" id="WP_115418316.1">
    <property type="nucleotide sequence ID" value="NZ_CP031358.1"/>
</dbReference>
<dbReference type="AlphaFoldDB" id="A0A345YJA1"/>
<dbReference type="EMBL" id="CP031358">
    <property type="protein sequence ID" value="AXK44003.1"/>
    <property type="molecule type" value="Genomic_DNA"/>
</dbReference>
<dbReference type="KEGG" id="err:DVR09_16245"/>
<keyword evidence="1" id="KW-0614">Plasmid</keyword>
<evidence type="ECO:0000313" key="1">
    <source>
        <dbReference type="EMBL" id="AXK44003.1"/>
    </source>
</evidence>
<keyword evidence="2" id="KW-1185">Reference proteome</keyword>
<sequence>MNTTTTPDAGPEKLDVIIQVAAVAGAQLHPEDLDDANRDAISGYYGYSIDPEAAAAREVDEGDDPVIEAALDEFHDEIAIKVLDNYEIVACRCEDRSQAPCETTWA</sequence>
<protein>
    <submittedName>
        <fullName evidence="1">Uncharacterized protein</fullName>
    </submittedName>
</protein>
<dbReference type="Proteomes" id="UP000254508">
    <property type="component" value="Plasmid unnamed"/>
</dbReference>
<organism evidence="1 2">
    <name type="scientific">Erythrobacter aureus</name>
    <dbReference type="NCBI Taxonomy" id="2182384"/>
    <lineage>
        <taxon>Bacteria</taxon>
        <taxon>Pseudomonadati</taxon>
        <taxon>Pseudomonadota</taxon>
        <taxon>Alphaproteobacteria</taxon>
        <taxon>Sphingomonadales</taxon>
        <taxon>Erythrobacteraceae</taxon>
        <taxon>Erythrobacter/Porphyrobacter group</taxon>
        <taxon>Erythrobacter</taxon>
    </lineage>
</organism>
<reference evidence="1 2" key="1">
    <citation type="submission" date="2018-07" db="EMBL/GenBank/DDBJ databases">
        <title>Genome sequence of Erythrobacter strain YH-07, an antagonistic bacterium isolated from Yellow Sea.</title>
        <authorList>
            <person name="Tang T."/>
            <person name="Liu Q."/>
            <person name="Sun X."/>
        </authorList>
    </citation>
    <scope>NUCLEOTIDE SEQUENCE [LARGE SCALE GENOMIC DNA]</scope>
    <source>
        <strain evidence="1 2">YH-07</strain>
        <plasmid evidence="1 2">unnamed</plasmid>
    </source>
</reference>